<dbReference type="RefSeq" id="WP_284203213.1">
    <property type="nucleotide sequence ID" value="NZ_BSPQ01000002.1"/>
</dbReference>
<evidence type="ECO:0000256" key="3">
    <source>
        <dbReference type="ARBA" id="ARBA00022692"/>
    </source>
</evidence>
<keyword evidence="9 10" id="KW-0472">Membrane</keyword>
<dbReference type="InterPro" id="IPR023299">
    <property type="entry name" value="ATPase_P-typ_cyto_dom_N"/>
</dbReference>
<dbReference type="PROSITE" id="PS01047">
    <property type="entry name" value="HMA_1"/>
    <property type="match status" value="1"/>
</dbReference>
<evidence type="ECO:0000256" key="4">
    <source>
        <dbReference type="ARBA" id="ARBA00022723"/>
    </source>
</evidence>
<feature type="transmembrane region" description="Helical" evidence="10">
    <location>
        <begin position="744"/>
        <end position="761"/>
    </location>
</feature>
<feature type="domain" description="HMA" evidence="11">
    <location>
        <begin position="5"/>
        <end position="73"/>
    </location>
</feature>
<dbReference type="InterPro" id="IPR059000">
    <property type="entry name" value="ATPase_P-type_domA"/>
</dbReference>
<dbReference type="Gene3D" id="3.40.1110.10">
    <property type="entry name" value="Calcium-transporting ATPase, cytoplasmic domain N"/>
    <property type="match status" value="1"/>
</dbReference>
<dbReference type="NCBIfam" id="TIGR01525">
    <property type="entry name" value="ATPase-IB_hvy"/>
    <property type="match status" value="1"/>
</dbReference>
<accession>A0ABQ6DYR9</accession>
<feature type="transmembrane region" description="Helical" evidence="10">
    <location>
        <begin position="444"/>
        <end position="471"/>
    </location>
</feature>
<dbReference type="SFLD" id="SFLDF00027">
    <property type="entry name" value="p-type_atpase"/>
    <property type="match status" value="1"/>
</dbReference>
<keyword evidence="4 10" id="KW-0479">Metal-binding</keyword>
<dbReference type="InterPro" id="IPR036163">
    <property type="entry name" value="HMA_dom_sf"/>
</dbReference>
<dbReference type="InterPro" id="IPR023214">
    <property type="entry name" value="HAD_sf"/>
</dbReference>
<dbReference type="Gene3D" id="3.30.70.100">
    <property type="match status" value="2"/>
</dbReference>
<dbReference type="CDD" id="cd00371">
    <property type="entry name" value="HMA"/>
    <property type="match status" value="2"/>
</dbReference>
<feature type="transmembrane region" description="Helical" evidence="10">
    <location>
        <begin position="233"/>
        <end position="252"/>
    </location>
</feature>
<dbReference type="PANTHER" id="PTHR43520">
    <property type="entry name" value="ATP7, ISOFORM B"/>
    <property type="match status" value="1"/>
</dbReference>
<dbReference type="PROSITE" id="PS50846">
    <property type="entry name" value="HMA_2"/>
    <property type="match status" value="1"/>
</dbReference>
<evidence type="ECO:0000256" key="8">
    <source>
        <dbReference type="ARBA" id="ARBA00022989"/>
    </source>
</evidence>
<name>A0ABQ6DYR9_9GAMM</name>
<proteinExistence type="inferred from homology"/>
<keyword evidence="8 10" id="KW-1133">Transmembrane helix</keyword>
<dbReference type="NCBIfam" id="TIGR01494">
    <property type="entry name" value="ATPase_P-type"/>
    <property type="match status" value="1"/>
</dbReference>
<dbReference type="SFLD" id="SFLDG00002">
    <property type="entry name" value="C1.7:_P-type_atpase_like"/>
    <property type="match status" value="1"/>
</dbReference>
<protein>
    <submittedName>
        <fullName evidence="12">Copper-translocating P-type ATPase</fullName>
    </submittedName>
</protein>
<dbReference type="NCBIfam" id="TIGR01512">
    <property type="entry name" value="ATPase-IB2_Cd"/>
    <property type="match status" value="1"/>
</dbReference>
<dbReference type="PROSITE" id="PS01229">
    <property type="entry name" value="COF_2"/>
    <property type="match status" value="1"/>
</dbReference>
<dbReference type="InterPro" id="IPR008250">
    <property type="entry name" value="ATPase_P-typ_transduc_dom_A_sf"/>
</dbReference>
<feature type="transmembrane region" description="Helical" evidence="10">
    <location>
        <begin position="767"/>
        <end position="787"/>
    </location>
</feature>
<dbReference type="Pfam" id="PF00403">
    <property type="entry name" value="HMA"/>
    <property type="match status" value="1"/>
</dbReference>
<evidence type="ECO:0000259" key="11">
    <source>
        <dbReference type="PROSITE" id="PS50846"/>
    </source>
</evidence>
<dbReference type="Gene3D" id="3.40.50.1000">
    <property type="entry name" value="HAD superfamily/HAD-like"/>
    <property type="match status" value="1"/>
</dbReference>
<evidence type="ECO:0000256" key="2">
    <source>
        <dbReference type="ARBA" id="ARBA00006024"/>
    </source>
</evidence>
<dbReference type="PRINTS" id="PR00119">
    <property type="entry name" value="CATATPASE"/>
</dbReference>
<sequence length="796" mass="86128">MSTLNTLSLPVYGMNCAGCASKLQTALNEIEGVTSEVNFTLEKAQINFTGTSERNEILAQVINLLEAKNYQTDLQTFSFDVVGWSCANCAKKTVKSLANHPFTFNVNSNFATETVQFQTIDGAFNKQQLKALVDSISYELTEKQHKNFAQQQNSKQLAQQKRDKKVLTLLSISVLLSIPFMISMVMMLITGSHHFLPRTLEFLLATPVQFYIGARFYKGAWNSLKDKAANMDLLVALGTSAAYFYSLSILISGLDHPLYFESSTLVITLVTLGKYLEHRAKQSTSSAINALMALRPDNARIKKGKQFVTVNIDDVQVGDIVQLAIGEKVPVDGVVVEGTSYLDESLLTGESKPILKEIQEKVIAGSINGEGVLLIKTTAVGDSTSLSKIIHLVENAQMSKAPIMQLVDKISAIFVPVVLVIAALTFSIWYFTTGDFQHALINSVAVLVIACPCALGLATPTAVVVGTGVAAQQGILIKDIKTLQQAFRLQTIVFDKTGTLTKGKGAISHCYSTDNQNSVMLAELAAIQMGSQHPIATTIKDHCLAENITVASASDINAVNGEGIHGIVEDKQIIAGNLKMMQRFAISIPTDLNFSASESVVYVAKENEFWGLLSITDTLRESSIEAVTELKLRGLKTIILSGDKHSVVTDIAHKLQVDDSYSELKPEQKLAKLIELQQGNHIAMVGDGVNDAPALAQADISIAMGTGSDAAKESASITLMRNDPRLVALAIDISRATWHKIQQNLFWAFIFNTIAIPAAALGYLSPAIAGAAMALSSITVLTNSLLLKRIKIKDLS</sequence>
<reference evidence="13" key="1">
    <citation type="journal article" date="2019" name="Int. J. Syst. Evol. Microbiol.">
        <title>The Global Catalogue of Microorganisms (GCM) 10K type strain sequencing project: providing services to taxonomists for standard genome sequencing and annotation.</title>
        <authorList>
            <consortium name="The Broad Institute Genomics Platform"/>
            <consortium name="The Broad Institute Genome Sequencing Center for Infectious Disease"/>
            <person name="Wu L."/>
            <person name="Ma J."/>
        </authorList>
    </citation>
    <scope>NUCLEOTIDE SEQUENCE [LARGE SCALE GENOMIC DNA]</scope>
    <source>
        <strain evidence="13">NBRC 103166</strain>
    </source>
</reference>
<dbReference type="SFLD" id="SFLDS00003">
    <property type="entry name" value="Haloacid_Dehalogenase"/>
    <property type="match status" value="1"/>
</dbReference>
<comment type="caution">
    <text evidence="12">The sequence shown here is derived from an EMBL/GenBank/DDBJ whole genome shotgun (WGS) entry which is preliminary data.</text>
</comment>
<evidence type="ECO:0000256" key="5">
    <source>
        <dbReference type="ARBA" id="ARBA00022741"/>
    </source>
</evidence>
<keyword evidence="13" id="KW-1185">Reference proteome</keyword>
<dbReference type="EMBL" id="BSPQ01000002">
    <property type="protein sequence ID" value="GLS90090.1"/>
    <property type="molecule type" value="Genomic_DNA"/>
</dbReference>
<dbReference type="SUPFAM" id="SSF81653">
    <property type="entry name" value="Calcium ATPase, transduction domain A"/>
    <property type="match status" value="1"/>
</dbReference>
<keyword evidence="6 10" id="KW-0067">ATP-binding</keyword>
<dbReference type="Pfam" id="PF00702">
    <property type="entry name" value="Hydrolase"/>
    <property type="match status" value="1"/>
</dbReference>
<dbReference type="Pfam" id="PF00122">
    <property type="entry name" value="E1-E2_ATPase"/>
    <property type="match status" value="1"/>
</dbReference>
<dbReference type="InterPro" id="IPR036412">
    <property type="entry name" value="HAD-like_sf"/>
</dbReference>
<dbReference type="PANTHER" id="PTHR43520:SF8">
    <property type="entry name" value="P-TYPE CU(+) TRANSPORTER"/>
    <property type="match status" value="1"/>
</dbReference>
<dbReference type="InterPro" id="IPR006121">
    <property type="entry name" value="HMA_dom"/>
</dbReference>
<dbReference type="SUPFAM" id="SSF56784">
    <property type="entry name" value="HAD-like"/>
    <property type="match status" value="1"/>
</dbReference>
<keyword evidence="3 10" id="KW-0812">Transmembrane</keyword>
<dbReference type="SUPFAM" id="SSF81665">
    <property type="entry name" value="Calcium ATPase, transmembrane domain M"/>
    <property type="match status" value="1"/>
</dbReference>
<dbReference type="CDD" id="cd02094">
    <property type="entry name" value="P-type_ATPase_Cu-like"/>
    <property type="match status" value="1"/>
</dbReference>
<dbReference type="Proteomes" id="UP001157353">
    <property type="component" value="Unassembled WGS sequence"/>
</dbReference>
<dbReference type="InterPro" id="IPR044492">
    <property type="entry name" value="P_typ_ATPase_HD_dom"/>
</dbReference>
<organism evidence="12 13">
    <name type="scientific">Psychromonas marina</name>
    <dbReference type="NCBI Taxonomy" id="88364"/>
    <lineage>
        <taxon>Bacteria</taxon>
        <taxon>Pseudomonadati</taxon>
        <taxon>Pseudomonadota</taxon>
        <taxon>Gammaproteobacteria</taxon>
        <taxon>Alteromonadales</taxon>
        <taxon>Psychromonadaceae</taxon>
        <taxon>Psychromonas</taxon>
    </lineage>
</organism>
<evidence type="ECO:0000313" key="13">
    <source>
        <dbReference type="Proteomes" id="UP001157353"/>
    </source>
</evidence>
<evidence type="ECO:0000256" key="1">
    <source>
        <dbReference type="ARBA" id="ARBA00004127"/>
    </source>
</evidence>
<evidence type="ECO:0000313" key="12">
    <source>
        <dbReference type="EMBL" id="GLS90090.1"/>
    </source>
</evidence>
<dbReference type="NCBIfam" id="TIGR01511">
    <property type="entry name" value="ATPase-IB1_Cu"/>
    <property type="match status" value="1"/>
</dbReference>
<evidence type="ECO:0000256" key="6">
    <source>
        <dbReference type="ARBA" id="ARBA00022840"/>
    </source>
</evidence>
<evidence type="ECO:0000256" key="10">
    <source>
        <dbReference type="RuleBase" id="RU362081"/>
    </source>
</evidence>
<dbReference type="InterPro" id="IPR023298">
    <property type="entry name" value="ATPase_P-typ_TM_dom_sf"/>
</dbReference>
<evidence type="ECO:0000256" key="7">
    <source>
        <dbReference type="ARBA" id="ARBA00022967"/>
    </source>
</evidence>
<keyword evidence="7" id="KW-1278">Translocase</keyword>
<keyword evidence="5 10" id="KW-0547">Nucleotide-binding</keyword>
<dbReference type="PRINTS" id="PR00941">
    <property type="entry name" value="CDATPASE"/>
</dbReference>
<dbReference type="InterPro" id="IPR001757">
    <property type="entry name" value="P_typ_ATPase"/>
</dbReference>
<keyword evidence="10" id="KW-1003">Cell membrane</keyword>
<comment type="subcellular location">
    <subcellularLocation>
        <location evidence="10">Cell membrane</location>
    </subcellularLocation>
    <subcellularLocation>
        <location evidence="1">Endomembrane system</location>
        <topology evidence="1">Multi-pass membrane protein</topology>
    </subcellularLocation>
</comment>
<feature type="transmembrane region" description="Helical" evidence="10">
    <location>
        <begin position="166"/>
        <end position="189"/>
    </location>
</feature>
<feature type="transmembrane region" description="Helical" evidence="10">
    <location>
        <begin position="410"/>
        <end position="432"/>
    </location>
</feature>
<dbReference type="InterPro" id="IPR018303">
    <property type="entry name" value="ATPase_P-typ_P_site"/>
</dbReference>
<evidence type="ECO:0000256" key="9">
    <source>
        <dbReference type="ARBA" id="ARBA00023136"/>
    </source>
</evidence>
<dbReference type="Gene3D" id="2.70.150.10">
    <property type="entry name" value="Calcium-transporting ATPase, cytoplasmic transduction domain A"/>
    <property type="match status" value="1"/>
</dbReference>
<dbReference type="InterPro" id="IPR027256">
    <property type="entry name" value="P-typ_ATPase_IB"/>
</dbReference>
<dbReference type="SUPFAM" id="SSF55008">
    <property type="entry name" value="HMA, heavy metal-associated domain"/>
    <property type="match status" value="2"/>
</dbReference>
<dbReference type="PROSITE" id="PS00154">
    <property type="entry name" value="ATPASE_E1_E2"/>
    <property type="match status" value="1"/>
</dbReference>
<comment type="similarity">
    <text evidence="2 10">Belongs to the cation transport ATPase (P-type) (TC 3.A.3) family. Type IB subfamily.</text>
</comment>
<dbReference type="InterPro" id="IPR017969">
    <property type="entry name" value="Heavy-metal-associated_CS"/>
</dbReference>
<gene>
    <name evidence="12" type="primary">copA</name>
    <name evidence="12" type="ORF">GCM10007916_11570</name>
</gene>